<evidence type="ECO:0000256" key="2">
    <source>
        <dbReference type="ARBA" id="ARBA00022803"/>
    </source>
</evidence>
<dbReference type="STRING" id="1458461.BN1012_Phect1690"/>
<name>X5MFK3_9HYPH</name>
<proteinExistence type="predicted"/>
<evidence type="ECO:0000313" key="4">
    <source>
        <dbReference type="EMBL" id="CDO59904.1"/>
    </source>
</evidence>
<organism evidence="4 5">
    <name type="scientific">Candidatus Phaeomarinibacter ectocarpi</name>
    <dbReference type="NCBI Taxonomy" id="1458461"/>
    <lineage>
        <taxon>Bacteria</taxon>
        <taxon>Pseudomonadati</taxon>
        <taxon>Pseudomonadota</taxon>
        <taxon>Alphaproteobacteria</taxon>
        <taxon>Hyphomicrobiales</taxon>
        <taxon>Parvibaculaceae</taxon>
        <taxon>Candidatus Phaeomarinibacter</taxon>
    </lineage>
</organism>
<dbReference type="EMBL" id="HG966617">
    <property type="protein sequence ID" value="CDO59904.1"/>
    <property type="molecule type" value="Genomic_DNA"/>
</dbReference>
<dbReference type="KEGG" id="pect:BN1012_Phect1690"/>
<dbReference type="PROSITE" id="PS51257">
    <property type="entry name" value="PROKAR_LIPOPROTEIN"/>
    <property type="match status" value="1"/>
</dbReference>
<dbReference type="PROSITE" id="PS50005">
    <property type="entry name" value="TPR"/>
    <property type="match status" value="2"/>
</dbReference>
<keyword evidence="1" id="KW-0677">Repeat</keyword>
<dbReference type="AlphaFoldDB" id="X5MFK3"/>
<feature type="repeat" description="TPR" evidence="3">
    <location>
        <begin position="115"/>
        <end position="148"/>
    </location>
</feature>
<dbReference type="PIRSF" id="PIRSF035836">
    <property type="entry name" value="UCP035836"/>
    <property type="match status" value="1"/>
</dbReference>
<dbReference type="InterPro" id="IPR019734">
    <property type="entry name" value="TPR_rpt"/>
</dbReference>
<gene>
    <name evidence="4" type="ORF">BN1012_Phect1690</name>
</gene>
<keyword evidence="5" id="KW-1185">Reference proteome</keyword>
<dbReference type="InterPro" id="IPR014596">
    <property type="entry name" value="UCP035836"/>
</dbReference>
<protein>
    <submittedName>
        <fullName evidence="4">Flp pilus assembly protein TadD, contains TPR repeat</fullName>
    </submittedName>
</protein>
<dbReference type="SUPFAM" id="SSF48452">
    <property type="entry name" value="TPR-like"/>
    <property type="match status" value="1"/>
</dbReference>
<evidence type="ECO:0000256" key="1">
    <source>
        <dbReference type="ARBA" id="ARBA00022737"/>
    </source>
</evidence>
<dbReference type="GO" id="GO:0000030">
    <property type="term" value="F:mannosyltransferase activity"/>
    <property type="evidence" value="ECO:0007669"/>
    <property type="project" value="TreeGrafter"/>
</dbReference>
<dbReference type="GO" id="GO:0030968">
    <property type="term" value="P:endoplasmic reticulum unfolded protein response"/>
    <property type="evidence" value="ECO:0007669"/>
    <property type="project" value="TreeGrafter"/>
</dbReference>
<reference evidence="4 5" key="1">
    <citation type="journal article" date="2014" name="Front. Genet.">
        <title>Genome and metabolic network of "Candidatus Phaeomarinobacter ectocarpi" Ec32, a new candidate genus of Alphaproteobacteria frequently associated with brown algae.</title>
        <authorList>
            <person name="Dittami S.M."/>
            <person name="Barbeyron T."/>
            <person name="Boyen C."/>
            <person name="Cambefort J."/>
            <person name="Collet G."/>
            <person name="Delage L."/>
            <person name="Gobet A."/>
            <person name="Groisillier A."/>
            <person name="Leblanc C."/>
            <person name="Michel G."/>
            <person name="Scornet D."/>
            <person name="Siegel A."/>
            <person name="Tapia J.E."/>
            <person name="Tonon T."/>
        </authorList>
    </citation>
    <scope>NUCLEOTIDE SEQUENCE [LARGE SCALE GENOMIC DNA]</scope>
    <source>
        <strain evidence="4 5">Ec32</strain>
    </source>
</reference>
<sequence length="280" mass="29920">MKLRPSSALDTLSAPRLRRVLAACAVAALVAGCQTTGAGSKSGPDLDTRLKDADVMSEVNGNVVAKAAYWGGLYEQDPRNAEAAAEYASALRAIGSMPAALDVLTRAGSLTPDDPRILAEYGKTLTAAGRAADAMPVFEQALIFDPRNWRTLAAQGVAYDQLSQHDDARASYRAAISAAPNEPTPWNNLALSYALTDDLEDAELAMREAMSKPKATAKMRQNLALVLGLRGEYTDAERLARAEMAPEPVDGNLQELRTIVTQPALWAREANADNNPVIIE</sequence>
<dbReference type="RefSeq" id="WP_052534254.1">
    <property type="nucleotide sequence ID" value="NZ_HG966617.1"/>
</dbReference>
<accession>X5MFK3</accession>
<dbReference type="InterPro" id="IPR011990">
    <property type="entry name" value="TPR-like_helical_dom_sf"/>
</dbReference>
<dbReference type="GO" id="GO:0035269">
    <property type="term" value="P:protein O-linked glycosylation via mannose"/>
    <property type="evidence" value="ECO:0007669"/>
    <property type="project" value="TreeGrafter"/>
</dbReference>
<dbReference type="Proteomes" id="UP000032160">
    <property type="component" value="Chromosome I"/>
</dbReference>
<dbReference type="PANTHER" id="PTHR44227">
    <property type="match status" value="1"/>
</dbReference>
<dbReference type="Pfam" id="PF13432">
    <property type="entry name" value="TPR_16"/>
    <property type="match status" value="1"/>
</dbReference>
<dbReference type="PANTHER" id="PTHR44227:SF3">
    <property type="entry name" value="PROTEIN O-MANNOSYL-TRANSFERASE TMTC4"/>
    <property type="match status" value="1"/>
</dbReference>
<evidence type="ECO:0000313" key="5">
    <source>
        <dbReference type="Proteomes" id="UP000032160"/>
    </source>
</evidence>
<evidence type="ECO:0000256" key="3">
    <source>
        <dbReference type="PROSITE-ProRule" id="PRU00339"/>
    </source>
</evidence>
<dbReference type="SMART" id="SM00028">
    <property type="entry name" value="TPR"/>
    <property type="match status" value="3"/>
</dbReference>
<dbReference type="HOGENOM" id="CLU_072295_0_0_5"/>
<dbReference type="InterPro" id="IPR052346">
    <property type="entry name" value="O-mannosyl-transferase_TMTC"/>
</dbReference>
<keyword evidence="2 3" id="KW-0802">TPR repeat</keyword>
<feature type="repeat" description="TPR" evidence="3">
    <location>
        <begin position="149"/>
        <end position="182"/>
    </location>
</feature>
<dbReference type="Gene3D" id="1.25.40.10">
    <property type="entry name" value="Tetratricopeptide repeat domain"/>
    <property type="match status" value="1"/>
</dbReference>